<keyword evidence="1" id="KW-0732">Signal</keyword>
<dbReference type="InterPro" id="IPR058698">
    <property type="entry name" value="CUB_metazoa"/>
</dbReference>
<dbReference type="PANTHER" id="PTHR33236:SF5">
    <property type="entry name" value="CUB DOMAIN-CONTAINING PROTEIN"/>
    <property type="match status" value="1"/>
</dbReference>
<evidence type="ECO:0000259" key="2">
    <source>
        <dbReference type="Pfam" id="PF26080"/>
    </source>
</evidence>
<feature type="signal peptide" evidence="1">
    <location>
        <begin position="1"/>
        <end position="17"/>
    </location>
</feature>
<reference evidence="3 4" key="1">
    <citation type="submission" date="2016-03" db="EMBL/GenBank/DDBJ databases">
        <title>EvidentialGene: Evidence-directed Construction of Genes on Genomes.</title>
        <authorList>
            <person name="Gilbert D.G."/>
            <person name="Choi J.-H."/>
            <person name="Mockaitis K."/>
            <person name="Colbourne J."/>
            <person name="Pfrender M."/>
        </authorList>
    </citation>
    <scope>NUCLEOTIDE SEQUENCE [LARGE SCALE GENOMIC DNA]</scope>
    <source>
        <strain evidence="3 4">Xinb3</strain>
        <tissue evidence="3">Complete organism</tissue>
    </source>
</reference>
<evidence type="ECO:0000313" key="4">
    <source>
        <dbReference type="Proteomes" id="UP000076858"/>
    </source>
</evidence>
<organism evidence="3 4">
    <name type="scientific">Daphnia magna</name>
    <dbReference type="NCBI Taxonomy" id="35525"/>
    <lineage>
        <taxon>Eukaryota</taxon>
        <taxon>Metazoa</taxon>
        <taxon>Ecdysozoa</taxon>
        <taxon>Arthropoda</taxon>
        <taxon>Crustacea</taxon>
        <taxon>Branchiopoda</taxon>
        <taxon>Diplostraca</taxon>
        <taxon>Cladocera</taxon>
        <taxon>Anomopoda</taxon>
        <taxon>Daphniidae</taxon>
        <taxon>Daphnia</taxon>
    </lineage>
</organism>
<feature type="domain" description="CUB" evidence="2">
    <location>
        <begin position="305"/>
        <end position="474"/>
    </location>
</feature>
<dbReference type="EMBL" id="LRGB01000626">
    <property type="protein sequence ID" value="KZS17496.1"/>
    <property type="molecule type" value="Genomic_DNA"/>
</dbReference>
<dbReference type="Pfam" id="PF26080">
    <property type="entry name" value="CUB_animal"/>
    <property type="match status" value="1"/>
</dbReference>
<evidence type="ECO:0000256" key="1">
    <source>
        <dbReference type="SAM" id="SignalP"/>
    </source>
</evidence>
<name>A0A165ADN1_9CRUS</name>
<gene>
    <name evidence="3" type="ORF">APZ42_016351</name>
</gene>
<dbReference type="PANTHER" id="PTHR33236">
    <property type="entry name" value="INTRAFLAGELLAR TRANSPORT PROTEIN 122 FAMILY PROTEIN-RELATED"/>
    <property type="match status" value="1"/>
</dbReference>
<proteinExistence type="predicted"/>
<accession>A0A165ADN1</accession>
<protein>
    <recommendedName>
        <fullName evidence="2">CUB domain-containing protein</fullName>
    </recommendedName>
</protein>
<dbReference type="AlphaFoldDB" id="A0A165ADN1"/>
<feature type="chain" id="PRO_5007855278" description="CUB domain-containing protein" evidence="1">
    <location>
        <begin position="18"/>
        <end position="476"/>
    </location>
</feature>
<dbReference type="OrthoDB" id="6337346at2759"/>
<comment type="caution">
    <text evidence="3">The sequence shown here is derived from an EMBL/GenBank/DDBJ whole genome shotgun (WGS) entry which is preliminary data.</text>
</comment>
<evidence type="ECO:0000313" key="3">
    <source>
        <dbReference type="EMBL" id="KZS17496.1"/>
    </source>
</evidence>
<keyword evidence="4" id="KW-1185">Reference proteome</keyword>
<dbReference type="Proteomes" id="UP000076858">
    <property type="component" value="Unassembled WGS sequence"/>
</dbReference>
<sequence>MLLHLISFSVLFRLIASELNSSDARNSRQRYFSDPSPYHSFNSFRPYWLNRSPFIADTFDDVGIIEPVEGRSLLPNRFGLTSQIEDNSNDDAIAGRFFNRRVSNRGQPTGNSNGNRFYSKMRNVNPLANFMPCLSSTAEEMGVCLLAPVCSYYGGRATGGDCRMGLTCCVNEVTSCGPLITFNNTYWQSPSVISSETSCGLTIKLDQYLMEQKKPICQIRLDFLAFSLAQPNAESVCNVDSFQVAGAINKVPVICGDANGQHMYLMLPRSSTSVQIVTTLGTASGPRYWRIKIAMLSCDSEYLAPDDCLQYFTSSAGSVMTFNWVDTTNRATRQLANQDYYICFRTELVNRQASGQVATMMCLSHCQVSNGLPFSLSGNAEARSQAVGSRACANDYIVFPGGFSFPLTDPPNQRDRFCGSLLSQNEEDDSPQTICSTAKPFRLLYRTNGDETLSITADSPRIGNQGFCLNFEQKLA</sequence>